<dbReference type="InterPro" id="IPR032299">
    <property type="entry name" value="DUF4843"/>
</dbReference>
<evidence type="ECO:0000313" key="1">
    <source>
        <dbReference type="EMBL" id="RGU57725.1"/>
    </source>
</evidence>
<dbReference type="Pfam" id="PF16132">
    <property type="entry name" value="DUF4843"/>
    <property type="match status" value="1"/>
</dbReference>
<dbReference type="Proteomes" id="UP000284243">
    <property type="component" value="Unassembled WGS sequence"/>
</dbReference>
<name>A0A412TV30_9BACT</name>
<protein>
    <submittedName>
        <fullName evidence="1">DUF4843 domain-containing protein</fullName>
    </submittedName>
</protein>
<dbReference type="EMBL" id="QRYC01000004">
    <property type="protein sequence ID" value="RGU57725.1"/>
    <property type="molecule type" value="Genomic_DNA"/>
</dbReference>
<dbReference type="RefSeq" id="WP_046403027.1">
    <property type="nucleotide sequence ID" value="NZ_BAABYK010000001.1"/>
</dbReference>
<organism evidence="1 2">
    <name type="scientific">Odoribacter splanchnicus</name>
    <dbReference type="NCBI Taxonomy" id="28118"/>
    <lineage>
        <taxon>Bacteria</taxon>
        <taxon>Pseudomonadati</taxon>
        <taxon>Bacteroidota</taxon>
        <taxon>Bacteroidia</taxon>
        <taxon>Bacteroidales</taxon>
        <taxon>Odoribacteraceae</taxon>
        <taxon>Odoribacter</taxon>
    </lineage>
</organism>
<evidence type="ECO:0000313" key="2">
    <source>
        <dbReference type="Proteomes" id="UP000284243"/>
    </source>
</evidence>
<sequence length="231" mass="25992">MKKHFIYKYGLLLSVLIAIGCGSCQKDNYVQYDAGYASLRFIYTAEGNDSIVYSFALHPDKQEDIVEIPFKLVGLAVGQAREIGVEVVKEETTAQENDHFIIERSELPADSIKGILKVKVKKTPELENHNLVATFRLCGNENFAAAPVNENTYKIVLTNHLTEPAGWPFGEYSRIKHQFVIQTLGIATDYDKWSTSETIYYTGIMINALYEYNKAHPGEPLTDENGLVVTF</sequence>
<comment type="caution">
    <text evidence="1">The sequence shown here is derived from an EMBL/GenBank/DDBJ whole genome shotgun (WGS) entry which is preliminary data.</text>
</comment>
<dbReference type="AlphaFoldDB" id="A0A412TV30"/>
<proteinExistence type="predicted"/>
<accession>A0A412TV30</accession>
<gene>
    <name evidence="1" type="ORF">DWW57_04310</name>
</gene>
<reference evidence="1 2" key="1">
    <citation type="submission" date="2018-08" db="EMBL/GenBank/DDBJ databases">
        <title>A genome reference for cultivated species of the human gut microbiota.</title>
        <authorList>
            <person name="Zou Y."/>
            <person name="Xue W."/>
            <person name="Luo G."/>
        </authorList>
    </citation>
    <scope>NUCLEOTIDE SEQUENCE [LARGE SCALE GENOMIC DNA]</scope>
    <source>
        <strain evidence="1 2">AF16-14</strain>
    </source>
</reference>
<dbReference type="PROSITE" id="PS51257">
    <property type="entry name" value="PROKAR_LIPOPROTEIN"/>
    <property type="match status" value="1"/>
</dbReference>